<dbReference type="EMBL" id="CAICTM010001454">
    <property type="protein sequence ID" value="CAB9523787.1"/>
    <property type="molecule type" value="Genomic_DNA"/>
</dbReference>
<protein>
    <submittedName>
        <fullName evidence="3">Uncharacterized protein</fullName>
    </submittedName>
</protein>
<organism evidence="3 4">
    <name type="scientific">Seminavis robusta</name>
    <dbReference type="NCBI Taxonomy" id="568900"/>
    <lineage>
        <taxon>Eukaryota</taxon>
        <taxon>Sar</taxon>
        <taxon>Stramenopiles</taxon>
        <taxon>Ochrophyta</taxon>
        <taxon>Bacillariophyta</taxon>
        <taxon>Bacillariophyceae</taxon>
        <taxon>Bacillariophycidae</taxon>
        <taxon>Naviculales</taxon>
        <taxon>Naviculaceae</taxon>
        <taxon>Seminavis</taxon>
    </lineage>
</organism>
<evidence type="ECO:0000313" key="4">
    <source>
        <dbReference type="Proteomes" id="UP001153069"/>
    </source>
</evidence>
<dbReference type="Proteomes" id="UP001153069">
    <property type="component" value="Unassembled WGS sequence"/>
</dbReference>
<reference evidence="3" key="1">
    <citation type="submission" date="2020-06" db="EMBL/GenBank/DDBJ databases">
        <authorList>
            <consortium name="Plant Systems Biology data submission"/>
        </authorList>
    </citation>
    <scope>NUCLEOTIDE SEQUENCE</scope>
    <source>
        <strain evidence="3">D6</strain>
    </source>
</reference>
<feature type="transmembrane region" description="Helical" evidence="2">
    <location>
        <begin position="84"/>
        <end position="105"/>
    </location>
</feature>
<name>A0A9N8EMD5_9STRA</name>
<feature type="region of interest" description="Disordered" evidence="1">
    <location>
        <begin position="1"/>
        <end position="21"/>
    </location>
</feature>
<sequence>MAEEGMDVTKETALVEVSAGGQDVVEYENEGEGEEDQDHHQHEKAAPNQRQTIFAWGLMDVCLYVTVINLFVEYVPQMTIQDYSFTISLFTAVVLKLVLEGVHFLQHTFKNLFCGTHKPWWSKPLGAFFIWLVLFGSKFLILWIDETIFHKWVDLGGVKLIMLLSIVLMIAEKVLRIGWAQLGQPERWLTWREVLEAAMH</sequence>
<feature type="transmembrane region" description="Helical" evidence="2">
    <location>
        <begin position="156"/>
        <end position="175"/>
    </location>
</feature>
<feature type="transmembrane region" description="Helical" evidence="2">
    <location>
        <begin position="53"/>
        <end position="72"/>
    </location>
</feature>
<evidence type="ECO:0000256" key="1">
    <source>
        <dbReference type="SAM" id="MobiDB-lite"/>
    </source>
</evidence>
<proteinExistence type="predicted"/>
<evidence type="ECO:0000313" key="3">
    <source>
        <dbReference type="EMBL" id="CAB9523787.1"/>
    </source>
</evidence>
<keyword evidence="2" id="KW-0812">Transmembrane</keyword>
<feature type="transmembrane region" description="Helical" evidence="2">
    <location>
        <begin position="125"/>
        <end position="144"/>
    </location>
</feature>
<keyword evidence="2" id="KW-0472">Membrane</keyword>
<keyword evidence="2" id="KW-1133">Transmembrane helix</keyword>
<keyword evidence="4" id="KW-1185">Reference proteome</keyword>
<gene>
    <name evidence="3" type="ORF">SEMRO_1456_G274220.1</name>
</gene>
<accession>A0A9N8EMD5</accession>
<evidence type="ECO:0000256" key="2">
    <source>
        <dbReference type="SAM" id="Phobius"/>
    </source>
</evidence>
<dbReference type="AlphaFoldDB" id="A0A9N8EMD5"/>
<comment type="caution">
    <text evidence="3">The sequence shown here is derived from an EMBL/GenBank/DDBJ whole genome shotgun (WGS) entry which is preliminary data.</text>
</comment>